<dbReference type="EMBL" id="CP034458">
    <property type="protein sequence ID" value="QBM88384.1"/>
    <property type="molecule type" value="Genomic_DNA"/>
</dbReference>
<keyword evidence="3" id="KW-1133">Transmembrane helix</keyword>
<keyword evidence="1 2" id="KW-0728">SH3 domain</keyword>
<name>A0A4P6XRJ6_9ASCO</name>
<feature type="domain" description="SH3" evidence="4">
    <location>
        <begin position="293"/>
        <end position="354"/>
    </location>
</feature>
<dbReference type="STRING" id="2163413.A0A4P6XRJ6"/>
<dbReference type="InterPro" id="IPR001452">
    <property type="entry name" value="SH3_domain"/>
</dbReference>
<reference evidence="6" key="1">
    <citation type="submission" date="2019-03" db="EMBL/GenBank/DDBJ databases">
        <title>Snf2 controls pulcherriminic acid biosynthesis and connects pigmentation and antifungal activity of the yeast Metschnikowia pulcherrima.</title>
        <authorList>
            <person name="Gore-Lloyd D."/>
            <person name="Sumann I."/>
            <person name="Brachmann A.O."/>
            <person name="Schneeberger K."/>
            <person name="Ortiz-Merino R.A."/>
            <person name="Moreno-Beltran M."/>
            <person name="Schlaefli M."/>
            <person name="Kirner P."/>
            <person name="Santos Kron A."/>
            <person name="Wolfe K.H."/>
            <person name="Piel J."/>
            <person name="Ahrens C.H."/>
            <person name="Henk D."/>
            <person name="Freimoser F.M."/>
        </authorList>
    </citation>
    <scope>NUCLEOTIDE SEQUENCE [LARGE SCALE GENOMIC DNA]</scope>
    <source>
        <strain evidence="6">APC 1.2</strain>
    </source>
</reference>
<accession>A0A4P6XRJ6</accession>
<keyword evidence="3" id="KW-0472">Membrane</keyword>
<evidence type="ECO:0000313" key="6">
    <source>
        <dbReference type="Proteomes" id="UP000292447"/>
    </source>
</evidence>
<proteinExistence type="predicted"/>
<feature type="transmembrane region" description="Helical" evidence="3">
    <location>
        <begin position="130"/>
        <end position="154"/>
    </location>
</feature>
<dbReference type="PROSITE" id="PS50002">
    <property type="entry name" value="SH3"/>
    <property type="match status" value="1"/>
</dbReference>
<gene>
    <name evidence="5" type="primary">MPUL0C03520</name>
    <name evidence="5" type="ORF">METSCH_C03520</name>
</gene>
<keyword evidence="3" id="KW-0812">Transmembrane</keyword>
<dbReference type="InterPro" id="IPR036028">
    <property type="entry name" value="SH3-like_dom_sf"/>
</dbReference>
<dbReference type="SUPFAM" id="SSF50044">
    <property type="entry name" value="SH3-domain"/>
    <property type="match status" value="1"/>
</dbReference>
<dbReference type="SMART" id="SM00326">
    <property type="entry name" value="SH3"/>
    <property type="match status" value="1"/>
</dbReference>
<dbReference type="Pfam" id="PF00018">
    <property type="entry name" value="SH3_1"/>
    <property type="match status" value="1"/>
</dbReference>
<evidence type="ECO:0000256" key="1">
    <source>
        <dbReference type="ARBA" id="ARBA00022443"/>
    </source>
</evidence>
<dbReference type="AlphaFoldDB" id="A0A4P6XRJ6"/>
<dbReference type="Gene3D" id="2.30.30.40">
    <property type="entry name" value="SH3 Domains"/>
    <property type="match status" value="1"/>
</dbReference>
<keyword evidence="6" id="KW-1185">Reference proteome</keyword>
<evidence type="ECO:0000313" key="5">
    <source>
        <dbReference type="EMBL" id="QBM88384.1"/>
    </source>
</evidence>
<organism evidence="5 6">
    <name type="scientific">Metschnikowia aff. pulcherrima</name>
    <dbReference type="NCBI Taxonomy" id="2163413"/>
    <lineage>
        <taxon>Eukaryota</taxon>
        <taxon>Fungi</taxon>
        <taxon>Dikarya</taxon>
        <taxon>Ascomycota</taxon>
        <taxon>Saccharomycotina</taxon>
        <taxon>Pichiomycetes</taxon>
        <taxon>Metschnikowiaceae</taxon>
        <taxon>Metschnikowia</taxon>
    </lineage>
</organism>
<evidence type="ECO:0000256" key="2">
    <source>
        <dbReference type="PROSITE-ProRule" id="PRU00192"/>
    </source>
</evidence>
<evidence type="ECO:0000259" key="4">
    <source>
        <dbReference type="PROSITE" id="PS50002"/>
    </source>
</evidence>
<dbReference type="Proteomes" id="UP000292447">
    <property type="component" value="Chromosome III"/>
</dbReference>
<evidence type="ECO:0000256" key="3">
    <source>
        <dbReference type="SAM" id="Phobius"/>
    </source>
</evidence>
<sequence>MRLPHGSGSFFAVRRDATVPTTVVVVTQVAAAATAATSSSDPTITVLTTITAGSGSTSSPAVSTSARALAITLTSLARTSALATHSTNSASTSSVSPLSSVISKTTATSLTLDTAITLLISPSLLSSTRLGLAIGIPIAVVSIFGLVVFILIYLRKRMEKPETLAFKANKAEKSPRINTEKQSVSSMYLSSDVEQGYGQHYENRPPPIAAVGQKPTFLKRISRLMNVPESPLEFRSPVFLRRFHLSSTKNEADGVDKQEKALPKSPLSHAYDASIDHTKQEYPEREIASKVKVSELTYVVTKPYARRLGDELTVCIGEKVSIVDHHSDGWATVKLAETGDVGVIPLMCIKKFMGK</sequence>
<protein>
    <submittedName>
        <fullName evidence="5">SH3 domain-containing protein</fullName>
    </submittedName>
</protein>